<keyword evidence="1" id="KW-1003">Cell membrane</keyword>
<dbReference type="Proteomes" id="UP000641588">
    <property type="component" value="Unassembled WGS sequence"/>
</dbReference>
<evidence type="ECO:0000313" key="8">
    <source>
        <dbReference type="Proteomes" id="UP000641588"/>
    </source>
</evidence>
<evidence type="ECO:0000256" key="6">
    <source>
        <dbReference type="SAM" id="SignalP"/>
    </source>
</evidence>
<keyword evidence="5" id="KW-0449">Lipoprotein</keyword>
<keyword evidence="2 6" id="KW-0732">Signal</keyword>
<proteinExistence type="predicted"/>
<dbReference type="AlphaFoldDB" id="A0A972GNN1"/>
<evidence type="ECO:0000256" key="4">
    <source>
        <dbReference type="ARBA" id="ARBA00023139"/>
    </source>
</evidence>
<dbReference type="SUPFAM" id="SSF53850">
    <property type="entry name" value="Periplasmic binding protein-like II"/>
    <property type="match status" value="1"/>
</dbReference>
<dbReference type="PANTHER" id="PTHR43649:SF33">
    <property type="entry name" value="POLYGALACTURONAN_RHAMNOGALACTURONAN-BINDING PROTEIN YTCQ"/>
    <property type="match status" value="1"/>
</dbReference>
<evidence type="ECO:0000256" key="1">
    <source>
        <dbReference type="ARBA" id="ARBA00022475"/>
    </source>
</evidence>
<dbReference type="InterPro" id="IPR050490">
    <property type="entry name" value="Bact_solute-bd_prot1"/>
</dbReference>
<comment type="caution">
    <text evidence="7">The sequence shown here is derived from an EMBL/GenBank/DDBJ whole genome shotgun (WGS) entry which is preliminary data.</text>
</comment>
<feature type="chain" id="PRO_5039050070" evidence="6">
    <location>
        <begin position="25"/>
        <end position="561"/>
    </location>
</feature>
<organism evidence="7 8">
    <name type="scientific">Paenibacillus foliorum</name>
    <dbReference type="NCBI Taxonomy" id="2654974"/>
    <lineage>
        <taxon>Bacteria</taxon>
        <taxon>Bacillati</taxon>
        <taxon>Bacillota</taxon>
        <taxon>Bacilli</taxon>
        <taxon>Bacillales</taxon>
        <taxon>Paenibacillaceae</taxon>
        <taxon>Paenibacillus</taxon>
    </lineage>
</organism>
<gene>
    <name evidence="7" type="ORF">GC093_12810</name>
</gene>
<keyword evidence="8" id="KW-1185">Reference proteome</keyword>
<reference evidence="7" key="1">
    <citation type="submission" date="2019-10" db="EMBL/GenBank/DDBJ databases">
        <title>Description of Paenibacillus glebae sp. nov.</title>
        <authorList>
            <person name="Carlier A."/>
            <person name="Qi S."/>
        </authorList>
    </citation>
    <scope>NUCLEOTIDE SEQUENCE</scope>
    <source>
        <strain evidence="7">LMG 31456</strain>
    </source>
</reference>
<feature type="signal peptide" evidence="6">
    <location>
        <begin position="1"/>
        <end position="24"/>
    </location>
</feature>
<dbReference type="EMBL" id="WHOD01000052">
    <property type="protein sequence ID" value="NOU94091.1"/>
    <property type="molecule type" value="Genomic_DNA"/>
</dbReference>
<dbReference type="InterPro" id="IPR006059">
    <property type="entry name" value="SBP"/>
</dbReference>
<protein>
    <submittedName>
        <fullName evidence="7">Extracellular solute-binding protein</fullName>
    </submittedName>
</protein>
<dbReference type="Pfam" id="PF01547">
    <property type="entry name" value="SBP_bac_1"/>
    <property type="match status" value="1"/>
</dbReference>
<keyword evidence="3" id="KW-0472">Membrane</keyword>
<keyword evidence="4" id="KW-0564">Palmitate</keyword>
<dbReference type="PROSITE" id="PS51257">
    <property type="entry name" value="PROKAR_LIPOPROTEIN"/>
    <property type="match status" value="1"/>
</dbReference>
<evidence type="ECO:0000313" key="7">
    <source>
        <dbReference type="EMBL" id="NOU94091.1"/>
    </source>
</evidence>
<sequence length="561" mass="61970">MKKMSLMGLTFVVVLSACSTAVQPATSVTPPKVESIVTPAGTLPITKEKTTLKVLVEGRPNIDFATSSATKWVEEQTNIHIEWQVAPEGPESPVKLNVVLASGDYPDVIMNFHVTSAQQLNYGKQGVFIPLNKLIDQYGPNTKKYVFDAFPATKDDITAPDGNIYSLPIVNDCYQCSMGQKFWLYKPWMDKLGLKMPTTPDELYNVLKAFKEKDPNGNGKADEIPLSGSIQGNHTGLDEFIMNAFVLNPTLNTTSGFSIDDAQHMYVNNGKITPSFTQPGWKEGLKFLNKLYAEKLIDPQAFTQNLKQLKALGENPNIPIMGSSSSLGTGQITQYGGPSNRWSEYVAVPPLKGPSGLQVAPYTPSATSTGEFIITKAAKHPEVAMRLADFLYDPDVTWRLQKGGEGLNWRKPLPGEMGANGKPAEFATLAPIAEEKSNNNWLQRGLFATPDSQRYTSAIDPKAPKPLPLILFEATKDLYEPYKQKPDTLIPMLFMEADQGKQVVDHSKTIGTYVEEMFARFVTGDMDIDKGWDAYLSQLKSMNLDKLVAIYQTAYDAKKKK</sequence>
<evidence type="ECO:0000256" key="5">
    <source>
        <dbReference type="ARBA" id="ARBA00023288"/>
    </source>
</evidence>
<name>A0A972GNN1_9BACL</name>
<evidence type="ECO:0000256" key="3">
    <source>
        <dbReference type="ARBA" id="ARBA00023136"/>
    </source>
</evidence>
<dbReference type="PANTHER" id="PTHR43649">
    <property type="entry name" value="ARABINOSE-BINDING PROTEIN-RELATED"/>
    <property type="match status" value="1"/>
</dbReference>
<dbReference type="RefSeq" id="WP_171652282.1">
    <property type="nucleotide sequence ID" value="NZ_WHOD01000052.1"/>
</dbReference>
<dbReference type="Gene3D" id="3.40.190.10">
    <property type="entry name" value="Periplasmic binding protein-like II"/>
    <property type="match status" value="2"/>
</dbReference>
<accession>A0A972GNN1</accession>
<evidence type="ECO:0000256" key="2">
    <source>
        <dbReference type="ARBA" id="ARBA00022729"/>
    </source>
</evidence>